<keyword evidence="6 7" id="KW-0560">Oxidoreductase</keyword>
<organism evidence="10 11">
    <name type="scientific">Streptococcus sinensis</name>
    <dbReference type="NCBI Taxonomy" id="176090"/>
    <lineage>
        <taxon>Bacteria</taxon>
        <taxon>Bacillati</taxon>
        <taxon>Bacillota</taxon>
        <taxon>Bacilli</taxon>
        <taxon>Lactobacillales</taxon>
        <taxon>Streptococcaceae</taxon>
        <taxon>Streptococcus</taxon>
    </lineage>
</organism>
<dbReference type="EC" id="1.5.1.3" evidence="3 7"/>
<dbReference type="PATRIC" id="fig|176090.4.peg.1580"/>
<evidence type="ECO:0000259" key="9">
    <source>
        <dbReference type="PROSITE" id="PS51330"/>
    </source>
</evidence>
<dbReference type="GO" id="GO:0005829">
    <property type="term" value="C:cytosol"/>
    <property type="evidence" value="ECO:0007669"/>
    <property type="project" value="TreeGrafter"/>
</dbReference>
<dbReference type="STRING" id="176090.SSIN_1632"/>
<dbReference type="PROSITE" id="PS51330">
    <property type="entry name" value="DHFR_2"/>
    <property type="match status" value="1"/>
</dbReference>
<dbReference type="InterPro" id="IPR012259">
    <property type="entry name" value="DHFR"/>
</dbReference>
<keyword evidence="11" id="KW-1185">Reference proteome</keyword>
<dbReference type="InterPro" id="IPR017925">
    <property type="entry name" value="DHFR_CS"/>
</dbReference>
<evidence type="ECO:0000256" key="1">
    <source>
        <dbReference type="ARBA" id="ARBA00004903"/>
    </source>
</evidence>
<dbReference type="InterPro" id="IPR024072">
    <property type="entry name" value="DHFR-like_dom_sf"/>
</dbReference>
<dbReference type="InterPro" id="IPR001796">
    <property type="entry name" value="DHFR_dom"/>
</dbReference>
<comment type="catalytic activity">
    <reaction evidence="7">
        <text>(6S)-5,6,7,8-tetrahydrofolate + NADP(+) = 7,8-dihydrofolate + NADPH + H(+)</text>
        <dbReference type="Rhea" id="RHEA:15009"/>
        <dbReference type="ChEBI" id="CHEBI:15378"/>
        <dbReference type="ChEBI" id="CHEBI:57451"/>
        <dbReference type="ChEBI" id="CHEBI:57453"/>
        <dbReference type="ChEBI" id="CHEBI:57783"/>
        <dbReference type="ChEBI" id="CHEBI:58349"/>
        <dbReference type="EC" id="1.5.1.3"/>
    </reaction>
</comment>
<evidence type="ECO:0000256" key="2">
    <source>
        <dbReference type="ARBA" id="ARBA00009539"/>
    </source>
</evidence>
<dbReference type="GO" id="GO:0046655">
    <property type="term" value="P:folic acid metabolic process"/>
    <property type="evidence" value="ECO:0007669"/>
    <property type="project" value="TreeGrafter"/>
</dbReference>
<dbReference type="PANTHER" id="PTHR48069">
    <property type="entry name" value="DIHYDROFOLATE REDUCTASE"/>
    <property type="match status" value="1"/>
</dbReference>
<comment type="caution">
    <text evidence="10">The sequence shown here is derived from an EMBL/GenBank/DDBJ whole genome shotgun (WGS) entry which is preliminary data.</text>
</comment>
<comment type="similarity">
    <text evidence="2 7 8">Belongs to the dihydrofolate reductase family.</text>
</comment>
<dbReference type="AlphaFoldDB" id="A0A0A0DEV7"/>
<dbReference type="Gene3D" id="3.40.430.10">
    <property type="entry name" value="Dihydrofolate Reductase, subunit A"/>
    <property type="match status" value="1"/>
</dbReference>
<keyword evidence="4 7" id="KW-0554">One-carbon metabolism</keyword>
<dbReference type="GO" id="GO:0050661">
    <property type="term" value="F:NADP binding"/>
    <property type="evidence" value="ECO:0007669"/>
    <property type="project" value="InterPro"/>
</dbReference>
<name>A0A0A0DEV7_9STRE</name>
<dbReference type="GO" id="GO:0004146">
    <property type="term" value="F:dihydrofolate reductase activity"/>
    <property type="evidence" value="ECO:0007669"/>
    <property type="project" value="UniProtKB-EC"/>
</dbReference>
<evidence type="ECO:0000256" key="6">
    <source>
        <dbReference type="ARBA" id="ARBA00023002"/>
    </source>
</evidence>
<sequence length="170" mass="19808">MTKKIIAIWAQAEAGLIGKDQVMPWHLPAELQHFKRTTTGHAILMGRVTFDGLNRRLLPNRTSIILTNNQDYQIDDENALVFNTIEDVLDWYQHQDKNLYVIGGAQIIAAFEPYLDELIQTQIAAKLDGDTYFPQSFDWSLYREVSSEFYPKDEKNIYDFTVKKYQRKDS</sequence>
<dbReference type="GO" id="GO:0006730">
    <property type="term" value="P:one-carbon metabolic process"/>
    <property type="evidence" value="ECO:0007669"/>
    <property type="project" value="UniProtKB-KW"/>
</dbReference>
<dbReference type="PROSITE" id="PS00075">
    <property type="entry name" value="DHFR_1"/>
    <property type="match status" value="1"/>
</dbReference>
<dbReference type="CDD" id="cd00209">
    <property type="entry name" value="DHFR"/>
    <property type="match status" value="1"/>
</dbReference>
<evidence type="ECO:0000256" key="5">
    <source>
        <dbReference type="ARBA" id="ARBA00022857"/>
    </source>
</evidence>
<dbReference type="PANTHER" id="PTHR48069:SF3">
    <property type="entry name" value="DIHYDROFOLATE REDUCTASE"/>
    <property type="match status" value="1"/>
</dbReference>
<protein>
    <recommendedName>
        <fullName evidence="3 7">Dihydrofolate reductase</fullName>
        <ecNumber evidence="3 7">1.5.1.3</ecNumber>
    </recommendedName>
</protein>
<dbReference type="PRINTS" id="PR00070">
    <property type="entry name" value="DHFR"/>
</dbReference>
<dbReference type="Proteomes" id="UP000030019">
    <property type="component" value="Unassembled WGS sequence"/>
</dbReference>
<dbReference type="eggNOG" id="COG0262">
    <property type="taxonomic scope" value="Bacteria"/>
</dbReference>
<dbReference type="FunFam" id="3.40.430.10:FF:000009">
    <property type="entry name" value="Dihydrofolate reductase"/>
    <property type="match status" value="1"/>
</dbReference>
<dbReference type="PIRSF" id="PIRSF000194">
    <property type="entry name" value="DHFR"/>
    <property type="match status" value="1"/>
</dbReference>
<reference evidence="10 11" key="1">
    <citation type="submission" date="2014-06" db="EMBL/GenBank/DDBJ databases">
        <authorList>
            <person name="Teng J.L."/>
            <person name="Huang Y."/>
            <person name="Tse H."/>
            <person name="Lau S.K."/>
            <person name="Woo P.C."/>
        </authorList>
    </citation>
    <scope>NUCLEOTIDE SEQUENCE [LARGE SCALE GENOMIC DNA]</scope>
    <source>
        <strain evidence="10 11">HKU4</strain>
    </source>
</reference>
<dbReference type="GO" id="GO:0046452">
    <property type="term" value="P:dihydrofolate metabolic process"/>
    <property type="evidence" value="ECO:0007669"/>
    <property type="project" value="TreeGrafter"/>
</dbReference>
<accession>A0A0A0DEV7</accession>
<evidence type="ECO:0000313" key="11">
    <source>
        <dbReference type="Proteomes" id="UP000030019"/>
    </source>
</evidence>
<comment type="function">
    <text evidence="7">Key enzyme in folate metabolism. Catalyzes an essential reaction for de novo glycine and purine synthesis, and for DNA precursor synthesis.</text>
</comment>
<keyword evidence="5 7" id="KW-0521">NADP</keyword>
<dbReference type="UniPathway" id="UPA00077">
    <property type="reaction ID" value="UER00158"/>
</dbReference>
<comment type="pathway">
    <text evidence="1 7">Cofactor biosynthesis; tetrahydrofolate biosynthesis; 5,6,7,8-tetrahydrofolate from 7,8-dihydrofolate: step 1/1.</text>
</comment>
<evidence type="ECO:0000256" key="7">
    <source>
        <dbReference type="PIRNR" id="PIRNR000194"/>
    </source>
</evidence>
<dbReference type="SUPFAM" id="SSF53597">
    <property type="entry name" value="Dihydrofolate reductase-like"/>
    <property type="match status" value="1"/>
</dbReference>
<dbReference type="RefSeq" id="WP_037617715.1">
    <property type="nucleotide sequence ID" value="NZ_JPEN01000094.1"/>
</dbReference>
<dbReference type="GO" id="GO:0046654">
    <property type="term" value="P:tetrahydrofolate biosynthetic process"/>
    <property type="evidence" value="ECO:0007669"/>
    <property type="project" value="UniProtKB-UniPathway"/>
</dbReference>
<feature type="domain" description="DHFR" evidence="9">
    <location>
        <begin position="4"/>
        <end position="167"/>
    </location>
</feature>
<evidence type="ECO:0000256" key="8">
    <source>
        <dbReference type="RuleBase" id="RU004474"/>
    </source>
</evidence>
<dbReference type="EMBL" id="JPEN01000094">
    <property type="protein sequence ID" value="KGM36605.1"/>
    <property type="molecule type" value="Genomic_DNA"/>
</dbReference>
<evidence type="ECO:0000256" key="3">
    <source>
        <dbReference type="ARBA" id="ARBA00012856"/>
    </source>
</evidence>
<dbReference type="Pfam" id="PF00186">
    <property type="entry name" value="DHFR_1"/>
    <property type="match status" value="1"/>
</dbReference>
<evidence type="ECO:0000313" key="10">
    <source>
        <dbReference type="EMBL" id="KGM36605.1"/>
    </source>
</evidence>
<proteinExistence type="inferred from homology"/>
<gene>
    <name evidence="10" type="ORF">SSIN_1632</name>
</gene>
<evidence type="ECO:0000256" key="4">
    <source>
        <dbReference type="ARBA" id="ARBA00022563"/>
    </source>
</evidence>